<reference evidence="1" key="1">
    <citation type="submission" date="2019-04" db="EMBL/GenBank/DDBJ databases">
        <title>Microbes associate with the intestines of laboratory mice.</title>
        <authorList>
            <person name="Navarre W."/>
            <person name="Wong E."/>
            <person name="Huang K."/>
            <person name="Tropini C."/>
            <person name="Ng K."/>
            <person name="Yu B."/>
        </authorList>
    </citation>
    <scope>NUCLEOTIDE SEQUENCE</scope>
    <source>
        <strain evidence="1">NM01_1-7b</strain>
    </source>
</reference>
<evidence type="ECO:0000313" key="1">
    <source>
        <dbReference type="EMBL" id="TGY93416.1"/>
    </source>
</evidence>
<gene>
    <name evidence="1" type="ORF">E5329_18530</name>
</gene>
<dbReference type="EMBL" id="SRYA01000044">
    <property type="protein sequence ID" value="TGY93416.1"/>
    <property type="molecule type" value="Genomic_DNA"/>
</dbReference>
<keyword evidence="2" id="KW-1185">Reference proteome</keyword>
<sequence>MKTIAIINMKGGCAKTTTAVNMAYILAKEYDKKVLLIDNDKQGNLSKACGVWSYDNPSLADMLTGQEEIGGVVQVVEKMPNMAVIPANMHLLTANLAVIKDEEREQATIISKELEKVKEIFDYCIIDCPPDINVSVINALVAADEVIIPIKIDGYAFDGMDELEEQINNAKALNPKLKFRGCLVTMYYNRDVCRQGEAWLQNQRYPVFKTHIRRTEKADEVTFTNESLMEYSPRSGAARDYKTFVKEYLEG</sequence>
<proteinExistence type="predicted"/>
<protein>
    <submittedName>
        <fullName evidence="1">ParA family protein</fullName>
    </submittedName>
</protein>
<name>A0AC61RRY7_9FIRM</name>
<dbReference type="Proteomes" id="UP000304953">
    <property type="component" value="Unassembled WGS sequence"/>
</dbReference>
<evidence type="ECO:0000313" key="2">
    <source>
        <dbReference type="Proteomes" id="UP000304953"/>
    </source>
</evidence>
<organism evidence="1 2">
    <name type="scientific">Petralouisia muris</name>
    <dbReference type="NCBI Taxonomy" id="3032872"/>
    <lineage>
        <taxon>Bacteria</taxon>
        <taxon>Bacillati</taxon>
        <taxon>Bacillota</taxon>
        <taxon>Clostridia</taxon>
        <taxon>Lachnospirales</taxon>
        <taxon>Lachnospiraceae</taxon>
        <taxon>Petralouisia</taxon>
    </lineage>
</organism>
<accession>A0AC61RRY7</accession>
<comment type="caution">
    <text evidence="1">The sequence shown here is derived from an EMBL/GenBank/DDBJ whole genome shotgun (WGS) entry which is preliminary data.</text>
</comment>